<dbReference type="InterPro" id="IPR005486">
    <property type="entry name" value="Glucokinase_regulatory_CS"/>
</dbReference>
<evidence type="ECO:0000256" key="2">
    <source>
        <dbReference type="ARBA" id="ARBA00011738"/>
    </source>
</evidence>
<dbReference type="PROSITE" id="PS51464">
    <property type="entry name" value="SIS"/>
    <property type="match status" value="1"/>
</dbReference>
<dbReference type="Pfam" id="PF22645">
    <property type="entry name" value="GKRP_SIS_N"/>
    <property type="match status" value="1"/>
</dbReference>
<dbReference type="InterPro" id="IPR001347">
    <property type="entry name" value="SIS_dom"/>
</dbReference>
<evidence type="ECO:0000256" key="8">
    <source>
        <dbReference type="ARBA" id="ARBA00060672"/>
    </source>
</evidence>
<dbReference type="SUPFAM" id="SSF53067">
    <property type="entry name" value="Actin-like ATPase domain"/>
    <property type="match status" value="1"/>
</dbReference>
<proteinExistence type="inferred from homology"/>
<name>A0A8J4WGY9_9STRA</name>
<dbReference type="InterPro" id="IPR040190">
    <property type="entry name" value="MURQ/GCKR"/>
</dbReference>
<dbReference type="GO" id="GO:0016835">
    <property type="term" value="F:carbon-oxygen lyase activity"/>
    <property type="evidence" value="ECO:0007669"/>
    <property type="project" value="InterPro"/>
</dbReference>
<dbReference type="FunFam" id="3.40.50.10490:FF:000014">
    <property type="entry name" value="N-acetylmuramic acid 6-phosphate etherase"/>
    <property type="match status" value="1"/>
</dbReference>
<keyword evidence="6" id="KW-0119">Carbohydrate metabolism</keyword>
<dbReference type="Pfam" id="PF01869">
    <property type="entry name" value="BcrAD_BadFG"/>
    <property type="match status" value="1"/>
</dbReference>
<dbReference type="NCBIfam" id="TIGR00274">
    <property type="entry name" value="N-acetylmuramic acid 6-phosphate etherase"/>
    <property type="match status" value="1"/>
</dbReference>
<dbReference type="AlphaFoldDB" id="A0A8J4WGY9"/>
<comment type="pathway">
    <text evidence="8">Cell wall biogenesis.</text>
</comment>
<dbReference type="NCBIfam" id="NF003915">
    <property type="entry name" value="PRK05441.1"/>
    <property type="match status" value="1"/>
</dbReference>
<accession>A0A8J4WGY9</accession>
<dbReference type="InterPro" id="IPR002731">
    <property type="entry name" value="ATPase_BadF"/>
</dbReference>
<dbReference type="GO" id="GO:0009254">
    <property type="term" value="P:peptidoglycan turnover"/>
    <property type="evidence" value="ECO:0007669"/>
    <property type="project" value="TreeGrafter"/>
</dbReference>
<dbReference type="GO" id="GO:0097367">
    <property type="term" value="F:carbohydrate derivative binding"/>
    <property type="evidence" value="ECO:0007669"/>
    <property type="project" value="InterPro"/>
</dbReference>
<evidence type="ECO:0000256" key="4">
    <source>
        <dbReference type="ARBA" id="ARBA00014974"/>
    </source>
</evidence>
<feature type="domain" description="SIS" evidence="9">
    <location>
        <begin position="211"/>
        <end position="374"/>
    </location>
</feature>
<keyword evidence="5" id="KW-0456">Lyase</keyword>
<dbReference type="InterPro" id="IPR043129">
    <property type="entry name" value="ATPase_NBD"/>
</dbReference>
<comment type="subunit">
    <text evidence="2">Homodimer.</text>
</comment>
<dbReference type="NCBIfam" id="NF009222">
    <property type="entry name" value="PRK12570.1"/>
    <property type="match status" value="1"/>
</dbReference>
<reference evidence="10" key="1">
    <citation type="journal article" date="2015" name="Genom Data">
        <title>Draft genome sequences of Phytophthora kernoviae and Phytophthora ramorum lineage EU2 from Scotland.</title>
        <authorList>
            <person name="Sambles C."/>
            <person name="Schlenzig A."/>
            <person name="O'Neill P."/>
            <person name="Grant M."/>
            <person name="Studholme D.J."/>
        </authorList>
    </citation>
    <scope>NUCLEOTIDE SEQUENCE</scope>
    <source>
        <strain evidence="10">00238/432</strain>
    </source>
</reference>
<dbReference type="PROSITE" id="PS01272">
    <property type="entry name" value="GCKR"/>
    <property type="match status" value="1"/>
</dbReference>
<evidence type="ECO:0000256" key="6">
    <source>
        <dbReference type="ARBA" id="ARBA00023277"/>
    </source>
</evidence>
<evidence type="ECO:0000256" key="1">
    <source>
        <dbReference type="ARBA" id="ARBA00006198"/>
    </source>
</evidence>
<dbReference type="SUPFAM" id="SSF53697">
    <property type="entry name" value="SIS domain"/>
    <property type="match status" value="1"/>
</dbReference>
<dbReference type="InterPro" id="IPR005488">
    <property type="entry name" value="Etherase_MurQ"/>
</dbReference>
<evidence type="ECO:0000313" key="11">
    <source>
        <dbReference type="Proteomes" id="UP000702964"/>
    </source>
</evidence>
<dbReference type="Proteomes" id="UP000702964">
    <property type="component" value="Unassembled WGS sequence"/>
</dbReference>
<dbReference type="InterPro" id="IPR046348">
    <property type="entry name" value="SIS_dom_sf"/>
</dbReference>
<dbReference type="GO" id="GO:0045127">
    <property type="term" value="F:N-acetylglucosamine kinase activity"/>
    <property type="evidence" value="ECO:0007669"/>
    <property type="project" value="UniProtKB-EC"/>
</dbReference>
<organism evidence="10 11">
    <name type="scientific">Phytophthora kernoviae 00238/432</name>
    <dbReference type="NCBI Taxonomy" id="1284355"/>
    <lineage>
        <taxon>Eukaryota</taxon>
        <taxon>Sar</taxon>
        <taxon>Stramenopiles</taxon>
        <taxon>Oomycota</taxon>
        <taxon>Peronosporomycetes</taxon>
        <taxon>Peronosporales</taxon>
        <taxon>Peronosporaceae</taxon>
        <taxon>Phytophthora</taxon>
    </lineage>
</organism>
<reference evidence="10" key="2">
    <citation type="submission" date="2020-02" db="EMBL/GenBank/DDBJ databases">
        <authorList>
            <person name="Studholme D.J."/>
        </authorList>
    </citation>
    <scope>NUCLEOTIDE SEQUENCE</scope>
    <source>
        <strain evidence="10">00238/432</strain>
    </source>
</reference>
<gene>
    <name evidence="10" type="ORF">G195_002014</name>
</gene>
<dbReference type="Gene3D" id="3.30.420.40">
    <property type="match status" value="1"/>
</dbReference>
<dbReference type="EC" id="2.7.1.59" evidence="3"/>
<dbReference type="Gene3D" id="1.10.8.1080">
    <property type="match status" value="1"/>
</dbReference>
<dbReference type="FunFam" id="1.10.8.1080:FF:000001">
    <property type="entry name" value="N-acetylmuramic acid 6-phosphate etherase"/>
    <property type="match status" value="1"/>
</dbReference>
<protein>
    <recommendedName>
        <fullName evidence="4">N-acetyl-D-glucosamine kinase</fullName>
        <ecNumber evidence="3">2.7.1.59</ecNumber>
    </recommendedName>
    <alternativeName>
        <fullName evidence="7">GlcNAc kinase</fullName>
    </alternativeName>
</protein>
<dbReference type="CDD" id="cd05007">
    <property type="entry name" value="SIS_Etherase"/>
    <property type="match status" value="1"/>
</dbReference>
<dbReference type="GO" id="GO:0016803">
    <property type="term" value="F:ether hydrolase activity"/>
    <property type="evidence" value="ECO:0007669"/>
    <property type="project" value="TreeGrafter"/>
</dbReference>
<dbReference type="EMBL" id="AOFI03000015">
    <property type="protein sequence ID" value="KAF4324639.1"/>
    <property type="molecule type" value="Genomic_DNA"/>
</dbReference>
<dbReference type="PANTHER" id="PTHR10088">
    <property type="entry name" value="GLUCOKINASE REGULATORY PROTEIN"/>
    <property type="match status" value="1"/>
</dbReference>
<evidence type="ECO:0000313" key="10">
    <source>
        <dbReference type="EMBL" id="KAF4324639.1"/>
    </source>
</evidence>
<dbReference type="GO" id="GO:0046348">
    <property type="term" value="P:amino sugar catabolic process"/>
    <property type="evidence" value="ECO:0007669"/>
    <property type="project" value="InterPro"/>
</dbReference>
<evidence type="ECO:0000259" key="9">
    <source>
        <dbReference type="PROSITE" id="PS51464"/>
    </source>
</evidence>
<dbReference type="PANTHER" id="PTHR10088:SF4">
    <property type="entry name" value="GLUCOKINASE REGULATORY PROTEIN"/>
    <property type="match status" value="1"/>
</dbReference>
<comment type="similarity">
    <text evidence="1">Belongs to the eukaryotic-type N-acetylglucosamine kinase family.</text>
</comment>
<dbReference type="Gene3D" id="3.40.50.10490">
    <property type="entry name" value="Glucose-6-phosphate isomerase like protein, domain 1"/>
    <property type="match status" value="1"/>
</dbReference>
<dbReference type="HAMAP" id="MF_00068">
    <property type="entry name" value="MurQ"/>
    <property type="match status" value="1"/>
</dbReference>
<sequence>MSGSIVYGFTLEGERYRAGGWGHLLGDEGSGYRIGQRALQVVMQSYDGVLPPTGLTPLLIKKLNLRDISELKARVYQSDWGKTETASIARLAIEAAESGDEAARALIIEEAGQLAITAKALIARHPEFATTQIVLSGSLFRYAALFRNTFIQKLSGYYEELDFVYHEDAPAPAVDELPSAEIMELINKEDQRIAELIQPLIPVIAQAADRILEAFQSGGRLFYVGAGTSGRLGILDASECPPTYGTPPSMVQGIIAGGFRAVKDPVEGAEDSEELGAADLDEHGIDENDVVVGIAASGRTPYVLGAMRHAKEIGATVISLSNNAGTPMTLLADVSIEAVVGPEVVMGSTRMKAGSAQKMILNMLTTTAMIRLGKVYRNFMVDLNPSNEKLVHRAKRMIHLATGANEADIEQAFAGADGHVKTAIVMLMAGVDAVEAQRRLDLADGFVRSAIMGPS</sequence>
<comment type="caution">
    <text evidence="10">The sequence shown here is derived from an EMBL/GenBank/DDBJ whole genome shotgun (WGS) entry which is preliminary data.</text>
</comment>
<evidence type="ECO:0000256" key="7">
    <source>
        <dbReference type="ARBA" id="ARBA00031123"/>
    </source>
</evidence>
<evidence type="ECO:0000256" key="3">
    <source>
        <dbReference type="ARBA" id="ARBA00012122"/>
    </source>
</evidence>
<evidence type="ECO:0000256" key="5">
    <source>
        <dbReference type="ARBA" id="ARBA00023239"/>
    </source>
</evidence>